<reference evidence="5 7" key="2">
    <citation type="submission" date="2018-10" db="EMBL/GenBank/DDBJ databases">
        <title>Genomic Encyclopedia of Type Strains, Phase IV (KMG-IV): sequencing the most valuable type-strain genomes for metagenomic binning, comparative biology and taxonomic classification.</title>
        <authorList>
            <person name="Goeker M."/>
        </authorList>
    </citation>
    <scope>NUCLEOTIDE SEQUENCE [LARGE SCALE GENOMIC DNA]</scope>
    <source>
        <strain evidence="5 7">DSM 19791</strain>
    </source>
</reference>
<dbReference type="GO" id="GO:0016989">
    <property type="term" value="F:sigma factor antagonist activity"/>
    <property type="evidence" value="ECO:0007669"/>
    <property type="project" value="TreeGrafter"/>
</dbReference>
<organism evidence="4 6">
    <name type="scientific">Sphingosinicella microcystinivorans</name>
    <dbReference type="NCBI Taxonomy" id="335406"/>
    <lineage>
        <taxon>Bacteria</taxon>
        <taxon>Pseudomonadati</taxon>
        <taxon>Pseudomonadota</taxon>
        <taxon>Alphaproteobacteria</taxon>
        <taxon>Sphingomonadales</taxon>
        <taxon>Sphingosinicellaceae</taxon>
        <taxon>Sphingosinicella</taxon>
    </lineage>
</organism>
<dbReference type="Proteomes" id="UP000276029">
    <property type="component" value="Unassembled WGS sequence"/>
</dbReference>
<gene>
    <name evidence="5" type="ORF">DFR51_0010</name>
    <name evidence="4" type="ORF">SmB9_29340</name>
</gene>
<dbReference type="PANTHER" id="PTHR30273:SF2">
    <property type="entry name" value="PROTEIN FECR"/>
    <property type="match status" value="1"/>
</dbReference>
<evidence type="ECO:0000313" key="4">
    <source>
        <dbReference type="EMBL" id="BBE35276.1"/>
    </source>
</evidence>
<evidence type="ECO:0000313" key="5">
    <source>
        <dbReference type="EMBL" id="RKS94304.1"/>
    </source>
</evidence>
<name>A0AAD1G262_SPHMI</name>
<evidence type="ECO:0000256" key="1">
    <source>
        <dbReference type="SAM" id="Phobius"/>
    </source>
</evidence>
<keyword evidence="1" id="KW-1133">Transmembrane helix</keyword>
<dbReference type="Pfam" id="PF16220">
    <property type="entry name" value="DUF4880"/>
    <property type="match status" value="1"/>
</dbReference>
<dbReference type="InterPro" id="IPR006860">
    <property type="entry name" value="FecR"/>
</dbReference>
<keyword evidence="1" id="KW-0472">Membrane</keyword>
<dbReference type="EMBL" id="RBWX01000001">
    <property type="protein sequence ID" value="RKS94304.1"/>
    <property type="molecule type" value="Genomic_DNA"/>
</dbReference>
<accession>A0AAD1G262</accession>
<dbReference type="Gene3D" id="2.60.120.1440">
    <property type="match status" value="1"/>
</dbReference>
<dbReference type="Proteomes" id="UP000275727">
    <property type="component" value="Chromosome"/>
</dbReference>
<protein>
    <submittedName>
        <fullName evidence="5">FecR family protein</fullName>
    </submittedName>
    <submittedName>
        <fullName evidence="4">Iron dicitrate transporter FecR</fullName>
    </submittedName>
</protein>
<sequence length="334" mass="36291">MDWNEMSERETPQAIHDSAVAWVVRLDRSGDDPQARAELDAWLAGDKRRQGAFFRAQAAWRMLDRASALRGGQRNEGPQDVDRSAWLSRRKVLWGGGMAAASVAAIVSGVALWPRSATQIAGERIETALGEIRRVPLSDGSLAAVNTQTKLAVRIEPEVRHIALDQGEAWFQVAKDRARPFIVEAGEARVKAVGTAFSVRRTDDGADVQVTEGVVEVWKVGDEGNVRRVSAGARTFVSDATGPAPVVEASIEIDRTLAWRNGQLIFDGDTLGEAAAEFNRYNRVKVEVADPALAGEKMIGRFRTNEPDAFARAAAGLLGARVDISADRIVLSRI</sequence>
<evidence type="ECO:0000259" key="2">
    <source>
        <dbReference type="Pfam" id="PF04773"/>
    </source>
</evidence>
<dbReference type="InterPro" id="IPR012373">
    <property type="entry name" value="Ferrdict_sens_TM"/>
</dbReference>
<evidence type="ECO:0000313" key="6">
    <source>
        <dbReference type="Proteomes" id="UP000275727"/>
    </source>
</evidence>
<feature type="domain" description="FecR protein" evidence="2">
    <location>
        <begin position="124"/>
        <end position="216"/>
    </location>
</feature>
<dbReference type="InterPro" id="IPR032623">
    <property type="entry name" value="FecR_N"/>
</dbReference>
<dbReference type="EMBL" id="AP018711">
    <property type="protein sequence ID" value="BBE35276.1"/>
    <property type="molecule type" value="Genomic_DNA"/>
</dbReference>
<dbReference type="PIRSF" id="PIRSF018266">
    <property type="entry name" value="FecR"/>
    <property type="match status" value="1"/>
</dbReference>
<feature type="domain" description="FecR N-terminal" evidence="3">
    <location>
        <begin position="18"/>
        <end position="58"/>
    </location>
</feature>
<reference evidence="4 6" key="1">
    <citation type="submission" date="2018-06" db="EMBL/GenBank/DDBJ databases">
        <title>Complete Genome Sequence of the Microcystin-Degrading Bacterium Sphingosinicella microcystinivorans Strain B-9.</title>
        <authorList>
            <person name="Jin H."/>
            <person name="Nishizawa T."/>
            <person name="Guo Y."/>
            <person name="Nishizawa A."/>
            <person name="Park H."/>
            <person name="Kato H."/>
            <person name="Tsuji K."/>
            <person name="Harada K."/>
        </authorList>
    </citation>
    <scope>NUCLEOTIDE SEQUENCE [LARGE SCALE GENOMIC DNA]</scope>
    <source>
        <strain evidence="4 6">B9</strain>
    </source>
</reference>
<keyword evidence="7" id="KW-1185">Reference proteome</keyword>
<keyword evidence="1" id="KW-0812">Transmembrane</keyword>
<evidence type="ECO:0000313" key="7">
    <source>
        <dbReference type="Proteomes" id="UP000276029"/>
    </source>
</evidence>
<dbReference type="KEGG" id="smic:SmB9_29340"/>
<proteinExistence type="predicted"/>
<dbReference type="AlphaFoldDB" id="A0AAD1G262"/>
<dbReference type="Pfam" id="PF04773">
    <property type="entry name" value="FecR"/>
    <property type="match status" value="1"/>
</dbReference>
<feature type="transmembrane region" description="Helical" evidence="1">
    <location>
        <begin position="92"/>
        <end position="113"/>
    </location>
</feature>
<dbReference type="RefSeq" id="WP_243445428.1">
    <property type="nucleotide sequence ID" value="NZ_AP018711.1"/>
</dbReference>
<dbReference type="Gene3D" id="3.55.50.30">
    <property type="match status" value="1"/>
</dbReference>
<dbReference type="PANTHER" id="PTHR30273">
    <property type="entry name" value="PERIPLASMIC SIGNAL SENSOR AND SIGMA FACTOR ACTIVATOR FECR-RELATED"/>
    <property type="match status" value="1"/>
</dbReference>
<evidence type="ECO:0000259" key="3">
    <source>
        <dbReference type="Pfam" id="PF16220"/>
    </source>
</evidence>